<dbReference type="InterPro" id="IPR021519">
    <property type="entry name" value="DUF3182"/>
</dbReference>
<organism evidence="1 2">
    <name type="scientific">Azomonas macrocytogenes</name>
    <name type="common">Azotobacter macrocytogenes</name>
    <dbReference type="NCBI Taxonomy" id="69962"/>
    <lineage>
        <taxon>Bacteria</taxon>
        <taxon>Pseudomonadati</taxon>
        <taxon>Pseudomonadota</taxon>
        <taxon>Gammaproteobacteria</taxon>
        <taxon>Pseudomonadales</taxon>
        <taxon>Pseudomonadaceae</taxon>
        <taxon>Azomonas</taxon>
    </lineage>
</organism>
<dbReference type="SUPFAM" id="SSF56059">
    <property type="entry name" value="Glutathione synthetase ATP-binding domain-like"/>
    <property type="match status" value="1"/>
</dbReference>
<gene>
    <name evidence="1" type="ORF">FHR87_002607</name>
</gene>
<dbReference type="Proteomes" id="UP000549250">
    <property type="component" value="Unassembled WGS sequence"/>
</dbReference>
<keyword evidence="2" id="KW-1185">Reference proteome</keyword>
<dbReference type="AlphaFoldDB" id="A0A839T448"/>
<dbReference type="Pfam" id="PF11379">
    <property type="entry name" value="DUF3182"/>
    <property type="match status" value="1"/>
</dbReference>
<reference evidence="1 2" key="1">
    <citation type="submission" date="2020-08" db="EMBL/GenBank/DDBJ databases">
        <title>Genomic Encyclopedia of Type Strains, Phase III (KMG-III): the genomes of soil and plant-associated and newly described type strains.</title>
        <authorList>
            <person name="Whitman W."/>
        </authorList>
    </citation>
    <scope>NUCLEOTIDE SEQUENCE [LARGE SCALE GENOMIC DNA]</scope>
    <source>
        <strain evidence="1 2">CECT 4462</strain>
    </source>
</reference>
<evidence type="ECO:0008006" key="3">
    <source>
        <dbReference type="Google" id="ProtNLM"/>
    </source>
</evidence>
<accession>A0A839T448</accession>
<name>A0A839T448_AZOMA</name>
<protein>
    <recommendedName>
        <fullName evidence="3">Biotin carboxylase</fullName>
    </recommendedName>
</protein>
<comment type="caution">
    <text evidence="1">The sequence shown here is derived from an EMBL/GenBank/DDBJ whole genome shotgun (WGS) entry which is preliminary data.</text>
</comment>
<proteinExistence type="predicted"/>
<evidence type="ECO:0000313" key="1">
    <source>
        <dbReference type="EMBL" id="MBB3104192.1"/>
    </source>
</evidence>
<evidence type="ECO:0000313" key="2">
    <source>
        <dbReference type="Proteomes" id="UP000549250"/>
    </source>
</evidence>
<dbReference type="RefSeq" id="WP_183167084.1">
    <property type="nucleotide sequence ID" value="NZ_JACHXI010000013.1"/>
</dbReference>
<dbReference type="EMBL" id="JACHXI010000013">
    <property type="protein sequence ID" value="MBB3104192.1"/>
    <property type="molecule type" value="Genomic_DNA"/>
</dbReference>
<sequence>MTIANSAIARGVVVTYPNRKNEPEHEKIVHQQLARRLAVLTGREFAGEYDPAVHDREHCYFVPSGSIVGAERSRDLGITGEQDLFGGVVPYSFVATKAITHPLIREHSRAPKGWSQAFCEQVRDAVLPGYTAFSLEDAREAGLHLLQQGPLRLKPVLATAGRGQVRIDDPVVLDQMLAQVNGGEMNECGLVLEANLEDVTTISVGQVRLGGRIISYHGTQRLTVDNRGEQVYGGSDLVVVDGDFDTLQALDMPDDIHLAIEQAAVYDQAASACFPDFYASRRNYDIARGIGPGGHACSGVLEQSWRIGGASSAEIAALDVFTHNDAPAVVRASSLELYGYGRQLPTNATVLFSGEDAEVGYISKSVVVEDYGRT</sequence>